<sequence>MAKFESDGGTYDPFHGEDDQVIVDIDSLTSSVQSMMSQNLIVSDKCCIFRVPHILARHRENAYIPNAFSIGPWHRNNPRTESTKKIKLKYLKHLLSRESKSGVTLNELFESTREIEKEARSCYAGPIDISAEDFVRLLVIDGCFLIELFRKDNDDSLREKDDPIFNMSCMMQCLYNDLILVENQIPWLVLEHLFNKTSAKQSTQAEEKTLAQLALQFFCGTFSFNPPNTDILYERKKHLLDLLRYWLIQSSGNDDDGSTWEPIPSATDLVDAGIKFKVVDSKERSLLDIKFNINDGSLEIPSLLIQETTEVVIRNLISYEQCSPDHECTDRITSYAVLLDSLINTTKDMDILTSSRIIINWLNPEEAMQFFNKLYHDACLKTYYYKKLHQDVKKYYQRRWPRWRALLMRNYFGTPWAIVSIFAASTLLILTVAQTIFTVMN</sequence>
<accession>A0A6N2K548</accession>
<name>A0A6N2K548_SALVM</name>
<keyword evidence="1" id="KW-1133">Transmembrane helix</keyword>
<gene>
    <name evidence="2" type="ORF">SVIM_LOCUS26718</name>
</gene>
<evidence type="ECO:0000256" key="1">
    <source>
        <dbReference type="SAM" id="Phobius"/>
    </source>
</evidence>
<dbReference type="EMBL" id="CAADRP010000080">
    <property type="protein sequence ID" value="VFU22686.1"/>
    <property type="molecule type" value="Genomic_DNA"/>
</dbReference>
<dbReference type="InterPro" id="IPR004158">
    <property type="entry name" value="DUF247_pln"/>
</dbReference>
<reference evidence="2" key="1">
    <citation type="submission" date="2019-03" db="EMBL/GenBank/DDBJ databases">
        <authorList>
            <person name="Mank J."/>
            <person name="Almeida P."/>
        </authorList>
    </citation>
    <scope>NUCLEOTIDE SEQUENCE</scope>
    <source>
        <strain evidence="2">78183</strain>
    </source>
</reference>
<dbReference type="PANTHER" id="PTHR31170">
    <property type="entry name" value="BNAC04G53230D PROTEIN"/>
    <property type="match status" value="1"/>
</dbReference>
<evidence type="ECO:0000313" key="2">
    <source>
        <dbReference type="EMBL" id="VFU22686.1"/>
    </source>
</evidence>
<dbReference type="Pfam" id="PF03140">
    <property type="entry name" value="DUF247"/>
    <property type="match status" value="1"/>
</dbReference>
<protein>
    <submittedName>
        <fullName evidence="2">Uncharacterized protein</fullName>
    </submittedName>
</protein>
<keyword evidence="1" id="KW-0472">Membrane</keyword>
<proteinExistence type="predicted"/>
<organism evidence="2">
    <name type="scientific">Salix viminalis</name>
    <name type="common">Common osier</name>
    <name type="synonym">Basket willow</name>
    <dbReference type="NCBI Taxonomy" id="40686"/>
    <lineage>
        <taxon>Eukaryota</taxon>
        <taxon>Viridiplantae</taxon>
        <taxon>Streptophyta</taxon>
        <taxon>Embryophyta</taxon>
        <taxon>Tracheophyta</taxon>
        <taxon>Spermatophyta</taxon>
        <taxon>Magnoliopsida</taxon>
        <taxon>eudicotyledons</taxon>
        <taxon>Gunneridae</taxon>
        <taxon>Pentapetalae</taxon>
        <taxon>rosids</taxon>
        <taxon>fabids</taxon>
        <taxon>Malpighiales</taxon>
        <taxon>Salicaceae</taxon>
        <taxon>Saliceae</taxon>
        <taxon>Salix</taxon>
    </lineage>
</organism>
<dbReference type="AlphaFoldDB" id="A0A6N2K548"/>
<dbReference type="PANTHER" id="PTHR31170:SF17">
    <property type="match status" value="1"/>
</dbReference>
<feature type="transmembrane region" description="Helical" evidence="1">
    <location>
        <begin position="416"/>
        <end position="440"/>
    </location>
</feature>
<keyword evidence="1" id="KW-0812">Transmembrane</keyword>